<dbReference type="GO" id="GO:0016491">
    <property type="term" value="F:oxidoreductase activity"/>
    <property type="evidence" value="ECO:0007669"/>
    <property type="project" value="UniProtKB-KW"/>
</dbReference>
<name>A0A4Q1HQQ4_9BURK</name>
<dbReference type="InterPro" id="IPR036291">
    <property type="entry name" value="NAD(P)-bd_dom_sf"/>
</dbReference>
<dbReference type="NCBIfam" id="NF004845">
    <property type="entry name" value="PRK06196.1"/>
    <property type="match status" value="1"/>
</dbReference>
<dbReference type="Pfam" id="PF00106">
    <property type="entry name" value="adh_short"/>
    <property type="match status" value="1"/>
</dbReference>
<keyword evidence="6" id="KW-1185">Reference proteome</keyword>
<gene>
    <name evidence="5" type="ORF">C7R54_00415</name>
</gene>
<comment type="caution">
    <text evidence="5">The sequence shown here is derived from an EMBL/GenBank/DDBJ whole genome shotgun (WGS) entry which is preliminary data.</text>
</comment>
<sequence>MLQQVTPIQKPLPSGFTAAATAEDVIAGIDLAGRIAIVTGGYSGLGQEAARVLAQAGARVIVPARDQAKARQRLSSIAGIEVWPMDLADARTIDRFAERFLAERRPLDILMLSAGIMALPELQRDARGLEMQFAINHIGHFALTGRLWQALSAADNARVVALSSRGHRYSPIRFDDLAFARCAYDRWAAYGQSKTANALFALELDRRGRDAGVRAFSVHPGGIVTNLAQHLTQEELRDFGALDAEGRPVIDPGKGWKSVAQGAATQVWCAVHPQLDGLGGLYCEDVDVAGPADGDLANLDPGAPGRGVAEHATDPVAATRLWVVSEALTGLRFPVSR</sequence>
<comment type="similarity">
    <text evidence="1">Belongs to the short-chain dehydrogenases/reductases (SDR) family.</text>
</comment>
<evidence type="ECO:0000256" key="3">
    <source>
        <dbReference type="ARBA" id="ARBA00023002"/>
    </source>
</evidence>
<keyword evidence="3" id="KW-0560">Oxidoreductase</keyword>
<proteinExistence type="inferred from homology"/>
<protein>
    <recommendedName>
        <fullName evidence="4">Probable oxidoreductase</fullName>
    </recommendedName>
</protein>
<dbReference type="Proteomes" id="UP000290849">
    <property type="component" value="Unassembled WGS sequence"/>
</dbReference>
<evidence type="ECO:0000313" key="5">
    <source>
        <dbReference type="EMBL" id="RXN93418.1"/>
    </source>
</evidence>
<dbReference type="PANTHER" id="PTHR24320">
    <property type="entry name" value="RETINOL DEHYDROGENASE"/>
    <property type="match status" value="1"/>
</dbReference>
<dbReference type="Gene3D" id="3.40.50.720">
    <property type="entry name" value="NAD(P)-binding Rossmann-like Domain"/>
    <property type="match status" value="1"/>
</dbReference>
<keyword evidence="2" id="KW-0521">NADP</keyword>
<dbReference type="FunFam" id="3.40.50.720:FF:000594">
    <property type="entry name" value="Short-chain oxidoreductase"/>
    <property type="match status" value="1"/>
</dbReference>
<dbReference type="SUPFAM" id="SSF51735">
    <property type="entry name" value="NAD(P)-binding Rossmann-fold domains"/>
    <property type="match status" value="1"/>
</dbReference>
<dbReference type="PRINTS" id="PR00081">
    <property type="entry name" value="GDHRDH"/>
</dbReference>
<evidence type="ECO:0000313" key="6">
    <source>
        <dbReference type="Proteomes" id="UP000290849"/>
    </source>
</evidence>
<evidence type="ECO:0000256" key="4">
    <source>
        <dbReference type="ARBA" id="ARBA00071493"/>
    </source>
</evidence>
<evidence type="ECO:0000256" key="1">
    <source>
        <dbReference type="ARBA" id="ARBA00006484"/>
    </source>
</evidence>
<dbReference type="PANTHER" id="PTHR24320:SF282">
    <property type="entry name" value="WW DOMAIN-CONTAINING OXIDOREDUCTASE"/>
    <property type="match status" value="1"/>
</dbReference>
<dbReference type="AlphaFoldDB" id="A0A4Q1HQQ4"/>
<organism evidence="5 6">
    <name type="scientific">Achromobacter aloeverae</name>
    <dbReference type="NCBI Taxonomy" id="1750518"/>
    <lineage>
        <taxon>Bacteria</taxon>
        <taxon>Pseudomonadati</taxon>
        <taxon>Pseudomonadota</taxon>
        <taxon>Betaproteobacteria</taxon>
        <taxon>Burkholderiales</taxon>
        <taxon>Alcaligenaceae</taxon>
        <taxon>Achromobacter</taxon>
    </lineage>
</organism>
<dbReference type="RefSeq" id="WP_129148228.1">
    <property type="nucleotide sequence ID" value="NZ_JBHSDO010000016.1"/>
</dbReference>
<dbReference type="InterPro" id="IPR002347">
    <property type="entry name" value="SDR_fam"/>
</dbReference>
<reference evidence="5 6" key="1">
    <citation type="journal article" date="2017" name="Int. J. Syst. Evol. Microbiol.">
        <title>Achromobacter aloeverae sp. nov., isolated from the root of Aloe vera (L.) Burm.f.</title>
        <authorList>
            <person name="Kuncharoen N."/>
            <person name="Muramatsu Y."/>
            <person name="Shibata C."/>
            <person name="Kamakura Y."/>
            <person name="Nakagawa Y."/>
            <person name="Tanasupawat S."/>
        </authorList>
    </citation>
    <scope>NUCLEOTIDE SEQUENCE [LARGE SCALE GENOMIC DNA]</scope>
    <source>
        <strain evidence="5 6">AVA-1</strain>
    </source>
</reference>
<accession>A0A4Q1HQQ4</accession>
<dbReference type="OrthoDB" id="109589at2"/>
<dbReference type="EMBL" id="PYAL01000001">
    <property type="protein sequence ID" value="RXN93418.1"/>
    <property type="molecule type" value="Genomic_DNA"/>
</dbReference>
<evidence type="ECO:0000256" key="2">
    <source>
        <dbReference type="ARBA" id="ARBA00022857"/>
    </source>
</evidence>